<feature type="domain" description="PAS" evidence="3">
    <location>
        <begin position="17"/>
        <end position="64"/>
    </location>
</feature>
<comment type="caution">
    <text evidence="5">The sequence shown here is derived from an EMBL/GenBank/DDBJ whole genome shotgun (WGS) entry which is preliminary data.</text>
</comment>
<dbReference type="GO" id="GO:0004888">
    <property type="term" value="F:transmembrane signaling receptor activity"/>
    <property type="evidence" value="ECO:0007669"/>
    <property type="project" value="InterPro"/>
</dbReference>
<dbReference type="InterPro" id="IPR050903">
    <property type="entry name" value="Bact_Chemotaxis_MeTrfase"/>
</dbReference>
<dbReference type="InterPro" id="IPR004089">
    <property type="entry name" value="MCPsignal_dom"/>
</dbReference>
<dbReference type="Proteomes" id="UP000315252">
    <property type="component" value="Unassembled WGS sequence"/>
</dbReference>
<keyword evidence="6" id="KW-1185">Reference proteome</keyword>
<dbReference type="PROSITE" id="PS50112">
    <property type="entry name" value="PAS"/>
    <property type="match status" value="2"/>
</dbReference>
<dbReference type="InterPro" id="IPR035965">
    <property type="entry name" value="PAS-like_dom_sf"/>
</dbReference>
<evidence type="ECO:0000259" key="4">
    <source>
        <dbReference type="PROSITE" id="PS50113"/>
    </source>
</evidence>
<feature type="domain" description="PAS" evidence="3">
    <location>
        <begin position="139"/>
        <end position="186"/>
    </location>
</feature>
<dbReference type="NCBIfam" id="TIGR00229">
    <property type="entry name" value="sensory_box"/>
    <property type="match status" value="2"/>
</dbReference>
<dbReference type="RefSeq" id="WP_142896334.1">
    <property type="nucleotide sequence ID" value="NZ_ML660054.1"/>
</dbReference>
<dbReference type="SMART" id="SM00086">
    <property type="entry name" value="PAC"/>
    <property type="match status" value="2"/>
</dbReference>
<dbReference type="EMBL" id="VHSH01000003">
    <property type="protein sequence ID" value="TQV80620.1"/>
    <property type="molecule type" value="Genomic_DNA"/>
</dbReference>
<feature type="domain" description="PAC" evidence="4">
    <location>
        <begin position="93"/>
        <end position="145"/>
    </location>
</feature>
<dbReference type="InterPro" id="IPR004090">
    <property type="entry name" value="Chemotax_Me-accpt_rcpt"/>
</dbReference>
<keyword evidence="1" id="KW-0807">Transducer</keyword>
<feature type="domain" description="PAC" evidence="4">
    <location>
        <begin position="215"/>
        <end position="267"/>
    </location>
</feature>
<dbReference type="SMART" id="SM00283">
    <property type="entry name" value="MA"/>
    <property type="match status" value="1"/>
</dbReference>
<dbReference type="Pfam" id="PF08447">
    <property type="entry name" value="PAS_3"/>
    <property type="match status" value="2"/>
</dbReference>
<dbReference type="GO" id="GO:0007165">
    <property type="term" value="P:signal transduction"/>
    <property type="evidence" value="ECO:0007669"/>
    <property type="project" value="UniProtKB-KW"/>
</dbReference>
<proteinExistence type="predicted"/>
<dbReference type="PROSITE" id="PS50113">
    <property type="entry name" value="PAC"/>
    <property type="match status" value="2"/>
</dbReference>
<evidence type="ECO:0000259" key="3">
    <source>
        <dbReference type="PROSITE" id="PS50112"/>
    </source>
</evidence>
<gene>
    <name evidence="5" type="ORF">FKG95_10660</name>
</gene>
<dbReference type="SMART" id="SM00091">
    <property type="entry name" value="PAS"/>
    <property type="match status" value="2"/>
</dbReference>
<evidence type="ECO:0000313" key="5">
    <source>
        <dbReference type="EMBL" id="TQV80620.1"/>
    </source>
</evidence>
<dbReference type="PROSITE" id="PS50111">
    <property type="entry name" value="CHEMOTAXIS_TRANSDUC_2"/>
    <property type="match status" value="1"/>
</dbReference>
<dbReference type="CDD" id="cd00130">
    <property type="entry name" value="PAS"/>
    <property type="match status" value="2"/>
</dbReference>
<dbReference type="OrthoDB" id="9765776at2"/>
<dbReference type="AlphaFoldDB" id="A0A545TTS4"/>
<dbReference type="GO" id="GO:0016020">
    <property type="term" value="C:membrane"/>
    <property type="evidence" value="ECO:0007669"/>
    <property type="project" value="InterPro"/>
</dbReference>
<dbReference type="InterPro" id="IPR001610">
    <property type="entry name" value="PAC"/>
</dbReference>
<feature type="domain" description="Methyl-accepting transducer" evidence="2">
    <location>
        <begin position="268"/>
        <end position="490"/>
    </location>
</feature>
<reference evidence="5 6" key="1">
    <citation type="submission" date="2019-06" db="EMBL/GenBank/DDBJ databases">
        <title>Whole genome sequence for Rhodospirillaceae sp. R148.</title>
        <authorList>
            <person name="Wang G."/>
        </authorList>
    </citation>
    <scope>NUCLEOTIDE SEQUENCE [LARGE SCALE GENOMIC DNA]</scope>
    <source>
        <strain evidence="5 6">R148</strain>
    </source>
</reference>
<evidence type="ECO:0000313" key="6">
    <source>
        <dbReference type="Proteomes" id="UP000315252"/>
    </source>
</evidence>
<dbReference type="Gene3D" id="3.30.450.20">
    <property type="entry name" value="PAS domain"/>
    <property type="match status" value="2"/>
</dbReference>
<protein>
    <submittedName>
        <fullName evidence="5">PAS domain S-box protein</fullName>
    </submittedName>
</protein>
<accession>A0A545TTS4</accession>
<dbReference type="InterPro" id="IPR013655">
    <property type="entry name" value="PAS_fold_3"/>
</dbReference>
<name>A0A545TTS4_9PROT</name>
<dbReference type="InterPro" id="IPR000700">
    <property type="entry name" value="PAS-assoc_C"/>
</dbReference>
<dbReference type="Gene3D" id="1.10.287.950">
    <property type="entry name" value="Methyl-accepting chemotaxis protein"/>
    <property type="match status" value="1"/>
</dbReference>
<organism evidence="5 6">
    <name type="scientific">Denitrobaculum tricleocarpae</name>
    <dbReference type="NCBI Taxonomy" id="2591009"/>
    <lineage>
        <taxon>Bacteria</taxon>
        <taxon>Pseudomonadati</taxon>
        <taxon>Pseudomonadota</taxon>
        <taxon>Alphaproteobacteria</taxon>
        <taxon>Rhodospirillales</taxon>
        <taxon>Rhodospirillaceae</taxon>
        <taxon>Denitrobaculum</taxon>
    </lineage>
</organism>
<dbReference type="SUPFAM" id="SSF58104">
    <property type="entry name" value="Methyl-accepting chemotaxis protein (MCP) signaling domain"/>
    <property type="match status" value="1"/>
</dbReference>
<dbReference type="PANTHER" id="PTHR24422">
    <property type="entry name" value="CHEMOTAXIS PROTEIN METHYLTRANSFERASE"/>
    <property type="match status" value="1"/>
</dbReference>
<dbReference type="GO" id="GO:0006935">
    <property type="term" value="P:chemotaxis"/>
    <property type="evidence" value="ECO:0007669"/>
    <property type="project" value="InterPro"/>
</dbReference>
<dbReference type="PANTHER" id="PTHR24422:SF10">
    <property type="entry name" value="CHEMOTAXIS PROTEIN METHYLTRANSFERASE 2"/>
    <property type="match status" value="1"/>
</dbReference>
<dbReference type="PRINTS" id="PR00260">
    <property type="entry name" value="CHEMTRNSDUCR"/>
</dbReference>
<dbReference type="SUPFAM" id="SSF55785">
    <property type="entry name" value="PYP-like sensor domain (PAS domain)"/>
    <property type="match status" value="2"/>
</dbReference>
<dbReference type="Pfam" id="PF00015">
    <property type="entry name" value="MCPsignal"/>
    <property type="match status" value="1"/>
</dbReference>
<dbReference type="InterPro" id="IPR000014">
    <property type="entry name" value="PAS"/>
</dbReference>
<evidence type="ECO:0000259" key="2">
    <source>
        <dbReference type="PROSITE" id="PS50111"/>
    </source>
</evidence>
<evidence type="ECO:0000256" key="1">
    <source>
        <dbReference type="PROSITE-ProRule" id="PRU00284"/>
    </source>
</evidence>
<sequence>MKIWPFSTRGNAGALSNSTEMASMLDALNKSQAVIQFTPDGHIITANENFLSTMGYRLEEIEGQHHSMFVEPGHETSDEYKRFWDDLRQGEFQSAEYKRVGKDGKEIWIQASYNPIINRSGKVTKVVKYATDITAQTLQNADYRGQIDAVNKSQAVISFELDGTIIEANENFLGAMGYSLSEIQGKHHSIFVEPGYAQSAEYREFWKALGRGEYQAAEYKRVSKNGNDVWIQASYNPIFCPNGKAFKVVKFATDITAQVLARQEAERVGKLIDENLEKILTSVGEANTQSATASSASTQTTQTVQSVAAATEEFQASANEIARSMETSRSDVQKAIEEAMTADQSTQKLTEQAQAMNNVVDVIQEIAGQINLLALNATIESARAGEAGKGFAVVASEVKSLANQVASATGQISSEIGNMQTVCSDVVERLASIKTAVESVETSVGSVAGAVEEQSASTREISSNMQSASSAVGDVNSSLDSIAAAIHDANGFAQEGTDLYRSLQKPAA</sequence>